<comment type="caution">
    <text evidence="2">The sequence shown here is derived from an EMBL/GenBank/DDBJ whole genome shotgun (WGS) entry which is preliminary data.</text>
</comment>
<dbReference type="InterPro" id="IPR051218">
    <property type="entry name" value="Sec_MonoDiacylglyc_Lipase"/>
</dbReference>
<dbReference type="InterPro" id="IPR029058">
    <property type="entry name" value="AB_hydrolase_fold"/>
</dbReference>
<accession>A0A2P8GAL5</accession>
<reference evidence="2 3" key="1">
    <citation type="submission" date="2018-03" db="EMBL/GenBank/DDBJ databases">
        <title>Genomic Encyclopedia of Archaeal and Bacterial Type Strains, Phase II (KMG-II): from individual species to whole genera.</title>
        <authorList>
            <person name="Goeker M."/>
        </authorList>
    </citation>
    <scope>NUCLEOTIDE SEQUENCE [LARGE SCALE GENOMIC DNA]</scope>
    <source>
        <strain evidence="2 3">DSM 18107</strain>
    </source>
</reference>
<dbReference type="OrthoDB" id="1223308at2"/>
<name>A0A2P8GAL5_9BACT</name>
<dbReference type="PANTHER" id="PTHR45856:SF11">
    <property type="entry name" value="FUNGAL LIPASE-LIKE DOMAIN-CONTAINING PROTEIN"/>
    <property type="match status" value="1"/>
</dbReference>
<dbReference type="Proteomes" id="UP000240978">
    <property type="component" value="Unassembled WGS sequence"/>
</dbReference>
<evidence type="ECO:0000313" key="2">
    <source>
        <dbReference type="EMBL" id="PSL30994.1"/>
    </source>
</evidence>
<dbReference type="AlphaFoldDB" id="A0A2P8GAL5"/>
<gene>
    <name evidence="2" type="ORF">CLV42_105357</name>
</gene>
<sequence length="325" mass="35566">MGTTTSNSNQPANAKIAVQLCSVATAPHPVSDIGKLVPGWKIVWNGIPTLDANYAFIAVDTTGNNYALIIRGSVTPGVFSDWDVFANWVLEDMGVVTMANWPYASTPKPLISTGAYLAFGNMMYMQDSLGSGLHIHEYLLKNTVGNGKQLIIAGHSLGGNMANVYTSFYVHTLQQLQKPADNISLITFAAPAAGNSDFANDLDGKLPLANAWHYQSLNDVVPNFPVFYGMYNIVANLYDPSPEASAVPVNFEGLSMTLKEAIQLLAGVFYLYDYQQPQNNYTTFNTEVYPVDDWFKQGGIQHQLFNYANYLGVKLLTQQPVIQAV</sequence>
<keyword evidence="3" id="KW-1185">Reference proteome</keyword>
<proteinExistence type="predicted"/>
<dbReference type="GO" id="GO:0006629">
    <property type="term" value="P:lipid metabolic process"/>
    <property type="evidence" value="ECO:0007669"/>
    <property type="project" value="InterPro"/>
</dbReference>
<protein>
    <submittedName>
        <fullName evidence="2">Lipase (Class 3)</fullName>
    </submittedName>
</protein>
<evidence type="ECO:0000259" key="1">
    <source>
        <dbReference type="Pfam" id="PF01764"/>
    </source>
</evidence>
<organism evidence="2 3">
    <name type="scientific">Chitinophaga ginsengisoli</name>
    <dbReference type="NCBI Taxonomy" id="363837"/>
    <lineage>
        <taxon>Bacteria</taxon>
        <taxon>Pseudomonadati</taxon>
        <taxon>Bacteroidota</taxon>
        <taxon>Chitinophagia</taxon>
        <taxon>Chitinophagales</taxon>
        <taxon>Chitinophagaceae</taxon>
        <taxon>Chitinophaga</taxon>
    </lineage>
</organism>
<dbReference type="PANTHER" id="PTHR45856">
    <property type="entry name" value="ALPHA/BETA-HYDROLASES SUPERFAMILY PROTEIN"/>
    <property type="match status" value="1"/>
</dbReference>
<dbReference type="InterPro" id="IPR002921">
    <property type="entry name" value="Fungal_lipase-type"/>
</dbReference>
<feature type="domain" description="Fungal lipase-type" evidence="1">
    <location>
        <begin position="143"/>
        <end position="227"/>
    </location>
</feature>
<dbReference type="SUPFAM" id="SSF53474">
    <property type="entry name" value="alpha/beta-Hydrolases"/>
    <property type="match status" value="1"/>
</dbReference>
<dbReference type="EMBL" id="PYGK01000005">
    <property type="protein sequence ID" value="PSL30994.1"/>
    <property type="molecule type" value="Genomic_DNA"/>
</dbReference>
<evidence type="ECO:0000313" key="3">
    <source>
        <dbReference type="Proteomes" id="UP000240978"/>
    </source>
</evidence>
<dbReference type="Pfam" id="PF01764">
    <property type="entry name" value="Lipase_3"/>
    <property type="match status" value="1"/>
</dbReference>
<dbReference type="RefSeq" id="WP_106602818.1">
    <property type="nucleotide sequence ID" value="NZ_PYGK01000005.1"/>
</dbReference>
<dbReference type="Gene3D" id="3.40.50.1820">
    <property type="entry name" value="alpha/beta hydrolase"/>
    <property type="match status" value="1"/>
</dbReference>